<feature type="domain" description="CMP/dCMP-type deaminase" evidence="18">
    <location>
        <begin position="4"/>
        <end position="126"/>
    </location>
</feature>
<dbReference type="PANTHER" id="PTHR38011:SF7">
    <property type="entry name" value="2,5-DIAMINO-6-RIBOSYLAMINO-4(3H)-PYRIMIDINONE 5'-PHOSPHATE REDUCTASE"/>
    <property type="match status" value="1"/>
</dbReference>
<dbReference type="Gene3D" id="3.40.140.10">
    <property type="entry name" value="Cytidine Deaminase, domain 2"/>
    <property type="match status" value="1"/>
</dbReference>
<keyword evidence="9 14" id="KW-0521">NADP</keyword>
<dbReference type="Pfam" id="PF01872">
    <property type="entry name" value="RibD_C"/>
    <property type="match status" value="1"/>
</dbReference>
<comment type="similarity">
    <text evidence="4 14">In the N-terminal section; belongs to the cytidine and deoxycytidylate deaminase family.</text>
</comment>
<keyword evidence="10 14" id="KW-0560">Oxidoreductase</keyword>
<feature type="binding site" evidence="16">
    <location>
        <begin position="290"/>
        <end position="296"/>
    </location>
    <ligand>
        <name>NADP(+)</name>
        <dbReference type="ChEBI" id="CHEBI:58349"/>
    </ligand>
</feature>
<reference evidence="19 20" key="1">
    <citation type="submission" date="2019-07" db="EMBL/GenBank/DDBJ databases">
        <title>Genome sequence of Acholeplasma laidlawii strain with increased resistance to erythromycin.</title>
        <authorList>
            <person name="Medvedeva E.S."/>
            <person name="Baranova N.B."/>
            <person name="Siniagina M.N."/>
            <person name="Mouzykantov A."/>
            <person name="Chernova O.A."/>
            <person name="Chernov V.M."/>
        </authorList>
    </citation>
    <scope>NUCLEOTIDE SEQUENCE [LARGE SCALE GENOMIC DNA]</scope>
    <source>
        <strain evidence="19 20">PG8REry</strain>
    </source>
</reference>
<feature type="binding site" evidence="17">
    <location>
        <position position="78"/>
    </location>
    <ligand>
        <name>Zn(2+)</name>
        <dbReference type="ChEBI" id="CHEBI:29105"/>
        <note>catalytic</note>
    </ligand>
</feature>
<feature type="binding site" evidence="16">
    <location>
        <position position="203"/>
    </location>
    <ligand>
        <name>substrate</name>
    </ligand>
</feature>
<dbReference type="InterPro" id="IPR024072">
    <property type="entry name" value="DHFR-like_dom_sf"/>
</dbReference>
<feature type="binding site" evidence="16">
    <location>
        <position position="199"/>
    </location>
    <ligand>
        <name>NADP(+)</name>
        <dbReference type="ChEBI" id="CHEBI:58349"/>
    </ligand>
</feature>
<feature type="binding site" evidence="16">
    <location>
        <position position="207"/>
    </location>
    <ligand>
        <name>substrate</name>
    </ligand>
</feature>
<comment type="catalytic activity">
    <reaction evidence="12 14">
        <text>5-amino-6-(5-phospho-D-ribitylamino)uracil + NADP(+) = 5-amino-6-(5-phospho-D-ribosylamino)uracil + NADPH + H(+)</text>
        <dbReference type="Rhea" id="RHEA:17845"/>
        <dbReference type="ChEBI" id="CHEBI:15378"/>
        <dbReference type="ChEBI" id="CHEBI:57783"/>
        <dbReference type="ChEBI" id="CHEBI:58349"/>
        <dbReference type="ChEBI" id="CHEBI:58421"/>
        <dbReference type="ChEBI" id="CHEBI:58453"/>
        <dbReference type="EC" id="1.1.1.193"/>
    </reaction>
</comment>
<feature type="binding site" evidence="17">
    <location>
        <position position="87"/>
    </location>
    <ligand>
        <name>Zn(2+)</name>
        <dbReference type="ChEBI" id="CHEBI:29105"/>
        <note>catalytic</note>
    </ligand>
</feature>
<evidence type="ECO:0000256" key="11">
    <source>
        <dbReference type="ARBA" id="ARBA00023268"/>
    </source>
</evidence>
<comment type="function">
    <text evidence="1 14">Converts 2,5-diamino-6-(ribosylamino)-4(3h)-pyrimidinone 5'-phosphate into 5-amino-6-(ribosylamino)-2,4(1h,3h)-pyrimidinedione 5'-phosphate.</text>
</comment>
<dbReference type="InterPro" id="IPR004794">
    <property type="entry name" value="Eubact_RibD"/>
</dbReference>
<dbReference type="GO" id="GO:0050661">
    <property type="term" value="F:NADP binding"/>
    <property type="evidence" value="ECO:0007669"/>
    <property type="project" value="InterPro"/>
</dbReference>
<name>A0A553IGZ7_ACHLA</name>
<dbReference type="SUPFAM" id="SSF53597">
    <property type="entry name" value="Dihydrofolate reductase-like"/>
    <property type="match status" value="1"/>
</dbReference>
<dbReference type="InterPro" id="IPR011549">
    <property type="entry name" value="RibD_C"/>
</dbReference>
<dbReference type="Pfam" id="PF00383">
    <property type="entry name" value="dCMP_cyt_deam_1"/>
    <property type="match status" value="1"/>
</dbReference>
<evidence type="ECO:0000256" key="2">
    <source>
        <dbReference type="ARBA" id="ARBA00004882"/>
    </source>
</evidence>
<evidence type="ECO:0000313" key="20">
    <source>
        <dbReference type="Proteomes" id="UP000315938"/>
    </source>
</evidence>
<dbReference type="SUPFAM" id="SSF53927">
    <property type="entry name" value="Cytidine deaminase-like"/>
    <property type="match status" value="1"/>
</dbReference>
<dbReference type="PROSITE" id="PS51747">
    <property type="entry name" value="CYT_DCMP_DEAMINASES_2"/>
    <property type="match status" value="1"/>
</dbReference>
<evidence type="ECO:0000256" key="12">
    <source>
        <dbReference type="ARBA" id="ARBA00049861"/>
    </source>
</evidence>
<keyword evidence="11" id="KW-0511">Multifunctional enzyme</keyword>
<organism evidence="19 20">
    <name type="scientific">Acholeplasma laidlawii</name>
    <dbReference type="NCBI Taxonomy" id="2148"/>
    <lineage>
        <taxon>Bacteria</taxon>
        <taxon>Bacillati</taxon>
        <taxon>Mycoplasmatota</taxon>
        <taxon>Mollicutes</taxon>
        <taxon>Acholeplasmatales</taxon>
        <taxon>Acholeplasmataceae</taxon>
        <taxon>Acholeplasma</taxon>
    </lineage>
</organism>
<evidence type="ECO:0000256" key="5">
    <source>
        <dbReference type="ARBA" id="ARBA00007417"/>
    </source>
</evidence>
<comment type="pathway">
    <text evidence="3 14">Cofactor biosynthesis; riboflavin biosynthesis; 5-amino-6-(D-ribitylamino)uracil from GTP: step 3/4.</text>
</comment>
<proteinExistence type="inferred from homology"/>
<dbReference type="NCBIfam" id="TIGR00227">
    <property type="entry name" value="ribD_Cterm"/>
    <property type="match status" value="1"/>
</dbReference>
<comment type="cofactor">
    <cofactor evidence="14 17">
        <name>Zn(2+)</name>
        <dbReference type="ChEBI" id="CHEBI:29105"/>
    </cofactor>
    <text evidence="14 17">Binds 1 zinc ion.</text>
</comment>
<feature type="binding site" evidence="17">
    <location>
        <position position="53"/>
    </location>
    <ligand>
        <name>Zn(2+)</name>
        <dbReference type="ChEBI" id="CHEBI:29105"/>
        <note>catalytic</note>
    </ligand>
</feature>
<evidence type="ECO:0000256" key="8">
    <source>
        <dbReference type="ARBA" id="ARBA00022833"/>
    </source>
</evidence>
<feature type="active site" description="Proton donor" evidence="15">
    <location>
        <position position="55"/>
    </location>
</feature>
<accession>A0A553IGZ7</accession>
<evidence type="ECO:0000256" key="6">
    <source>
        <dbReference type="ARBA" id="ARBA00022619"/>
    </source>
</evidence>
<dbReference type="InterPro" id="IPR050765">
    <property type="entry name" value="Riboflavin_Biosynth_HTPR"/>
</dbReference>
<dbReference type="EC" id="1.1.1.193" evidence="14"/>
<evidence type="ECO:0000313" key="19">
    <source>
        <dbReference type="EMBL" id="TRX99470.1"/>
    </source>
</evidence>
<evidence type="ECO:0000256" key="10">
    <source>
        <dbReference type="ARBA" id="ARBA00023002"/>
    </source>
</evidence>
<evidence type="ECO:0000259" key="18">
    <source>
        <dbReference type="PROSITE" id="PS51747"/>
    </source>
</evidence>
<dbReference type="CDD" id="cd01284">
    <property type="entry name" value="Riboflavin_deaminase-reductase"/>
    <property type="match status" value="1"/>
</dbReference>
<dbReference type="AlphaFoldDB" id="A0A553IGZ7"/>
<evidence type="ECO:0000256" key="14">
    <source>
        <dbReference type="PIRNR" id="PIRNR006769"/>
    </source>
</evidence>
<evidence type="ECO:0000256" key="3">
    <source>
        <dbReference type="ARBA" id="ARBA00004910"/>
    </source>
</evidence>
<comment type="catalytic activity">
    <reaction evidence="13 14">
        <text>2,5-diamino-6-hydroxy-4-(5-phosphoribosylamino)-pyrimidine + H2O + H(+) = 5-amino-6-(5-phospho-D-ribosylamino)uracil + NH4(+)</text>
        <dbReference type="Rhea" id="RHEA:21868"/>
        <dbReference type="ChEBI" id="CHEBI:15377"/>
        <dbReference type="ChEBI" id="CHEBI:15378"/>
        <dbReference type="ChEBI" id="CHEBI:28938"/>
        <dbReference type="ChEBI" id="CHEBI:58453"/>
        <dbReference type="ChEBI" id="CHEBI:58614"/>
        <dbReference type="EC" id="3.5.4.26"/>
    </reaction>
</comment>
<dbReference type="NCBIfam" id="TIGR00326">
    <property type="entry name" value="eubact_ribD"/>
    <property type="match status" value="1"/>
</dbReference>
<dbReference type="Gene3D" id="3.40.430.10">
    <property type="entry name" value="Dihydrofolate Reductase, subunit A"/>
    <property type="match status" value="1"/>
</dbReference>
<dbReference type="PANTHER" id="PTHR38011">
    <property type="entry name" value="DIHYDROFOLATE REDUCTASE FAMILY PROTEIN (AFU_ORTHOLOGUE AFUA_8G06820)"/>
    <property type="match status" value="1"/>
</dbReference>
<keyword evidence="8 14" id="KW-0862">Zinc</keyword>
<gene>
    <name evidence="19" type="primary">ribD</name>
    <name evidence="19" type="ORF">FNV44_00070</name>
</gene>
<feature type="binding site" evidence="16">
    <location>
        <position position="157"/>
    </location>
    <ligand>
        <name>NADP(+)</name>
        <dbReference type="ChEBI" id="CHEBI:58349"/>
    </ligand>
</feature>
<dbReference type="GO" id="GO:0009231">
    <property type="term" value="P:riboflavin biosynthetic process"/>
    <property type="evidence" value="ECO:0007669"/>
    <property type="project" value="UniProtKB-UniPathway"/>
</dbReference>
<evidence type="ECO:0000256" key="4">
    <source>
        <dbReference type="ARBA" id="ARBA00005259"/>
    </source>
</evidence>
<evidence type="ECO:0000256" key="13">
    <source>
        <dbReference type="ARBA" id="ARBA00049886"/>
    </source>
</evidence>
<evidence type="ECO:0000256" key="16">
    <source>
        <dbReference type="PIRSR" id="PIRSR006769-2"/>
    </source>
</evidence>
<dbReference type="InterPro" id="IPR016192">
    <property type="entry name" value="APOBEC/CMP_deaminase_Zn-bd"/>
</dbReference>
<dbReference type="GO" id="GO:0008835">
    <property type="term" value="F:diaminohydroxyphosphoribosylaminopyrimidine deaminase activity"/>
    <property type="evidence" value="ECO:0007669"/>
    <property type="project" value="UniProtKB-EC"/>
</dbReference>
<keyword evidence="14 19" id="KW-0378">Hydrolase</keyword>
<dbReference type="GO" id="GO:0008703">
    <property type="term" value="F:5-amino-6-(5-phosphoribosylamino)uracil reductase activity"/>
    <property type="evidence" value="ECO:0007669"/>
    <property type="project" value="UniProtKB-EC"/>
</dbReference>
<dbReference type="EC" id="3.5.4.26" evidence="14"/>
<comment type="caution">
    <text evidence="19">The sequence shown here is derived from an EMBL/GenBank/DDBJ whole genome shotgun (WGS) entry which is preliminary data.</text>
</comment>
<feature type="binding site" evidence="16">
    <location>
        <position position="173"/>
    </location>
    <ligand>
        <name>NADP(+)</name>
        <dbReference type="ChEBI" id="CHEBI:58349"/>
    </ligand>
</feature>
<comment type="similarity">
    <text evidence="5 14">In the C-terminal section; belongs to the HTP reductase family.</text>
</comment>
<evidence type="ECO:0000256" key="9">
    <source>
        <dbReference type="ARBA" id="ARBA00022857"/>
    </source>
</evidence>
<dbReference type="InterPro" id="IPR016193">
    <property type="entry name" value="Cytidine_deaminase-like"/>
</dbReference>
<dbReference type="PROSITE" id="PS00903">
    <property type="entry name" value="CYT_DCMP_DEAMINASES_1"/>
    <property type="match status" value="1"/>
</dbReference>
<dbReference type="EMBL" id="VKID01000001">
    <property type="protein sequence ID" value="TRX99470.1"/>
    <property type="molecule type" value="Genomic_DNA"/>
</dbReference>
<dbReference type="InterPro" id="IPR002734">
    <property type="entry name" value="RibDG_C"/>
</dbReference>
<evidence type="ECO:0000256" key="1">
    <source>
        <dbReference type="ARBA" id="ARBA00002151"/>
    </source>
</evidence>
<dbReference type="PIRSF" id="PIRSF006769">
    <property type="entry name" value="RibD"/>
    <property type="match status" value="1"/>
</dbReference>
<dbReference type="Proteomes" id="UP000315938">
    <property type="component" value="Unassembled WGS sequence"/>
</dbReference>
<feature type="binding site" evidence="16">
    <location>
        <position position="288"/>
    </location>
    <ligand>
        <name>substrate</name>
    </ligand>
</feature>
<dbReference type="UniPathway" id="UPA00275">
    <property type="reaction ID" value="UER00401"/>
</dbReference>
<feature type="binding site" evidence="16">
    <location>
        <position position="171"/>
    </location>
    <ligand>
        <name>substrate</name>
    </ligand>
</feature>
<dbReference type="RefSeq" id="WP_064212063.1">
    <property type="nucleotide sequence ID" value="NZ_JACAOE010000001.1"/>
</dbReference>
<evidence type="ECO:0000256" key="7">
    <source>
        <dbReference type="ARBA" id="ARBA00022723"/>
    </source>
</evidence>
<comment type="pathway">
    <text evidence="2 14">Cofactor biosynthesis; riboflavin biosynthesis; 5-amino-6-(D-ribitylamino)uracil from GTP: step 2/4.</text>
</comment>
<dbReference type="GO" id="GO:0008270">
    <property type="term" value="F:zinc ion binding"/>
    <property type="evidence" value="ECO:0007669"/>
    <property type="project" value="InterPro"/>
</dbReference>
<feature type="binding site" evidence="16">
    <location>
        <position position="210"/>
    </location>
    <ligand>
        <name>substrate</name>
    </ligand>
</feature>
<sequence>MDLKLQTKYMKQAFNLAIKGEGFVNPNPLVGAVIIKDGKVIGKGYHKAFGQVHAEVDAINHATEDVAGATMFVTLEPCSHHGKQPPCAFKLIEKGIKEVYIANLDPNPLVYKQGVKVLEDAGIKVHYGILDDLGLKVNDIFFHYITTKRPFVAMKYAMTLDGKLATKDFDSKWITNKKSRKYVHDLRNKYSAILVGVNTIIKDDAKLDVRRSKKSKNPVRIILDPKLQTTKSTYVVKTAKTQPTWIVSETYDQSYVDLGVKIIQMPTIDLDKLMTILGEAKIDSIFIEGGAYTHASFLEANLVNKVYAFIAPKIIGGKNALTPIGGEGVSLMKDAHVLKDVTYTQFDEDILIEGYFK</sequence>
<keyword evidence="6 14" id="KW-0686">Riboflavin biosynthesis</keyword>
<dbReference type="InterPro" id="IPR002125">
    <property type="entry name" value="CMP_dCMP_dom"/>
</dbReference>
<evidence type="ECO:0000256" key="15">
    <source>
        <dbReference type="PIRSR" id="PIRSR006769-1"/>
    </source>
</evidence>
<feature type="binding site" evidence="16">
    <location>
        <position position="187"/>
    </location>
    <ligand>
        <name>substrate</name>
    </ligand>
</feature>
<protein>
    <recommendedName>
        <fullName evidence="14">Riboflavin biosynthesis protein RibD</fullName>
    </recommendedName>
    <domain>
        <recommendedName>
            <fullName evidence="14">Diaminohydroxyphosphoribosylaminopyrimidine deaminase</fullName>
            <shortName evidence="14">DRAP deaminase</shortName>
            <ecNumber evidence="14">3.5.4.26</ecNumber>
        </recommendedName>
        <alternativeName>
            <fullName evidence="14">Riboflavin-specific deaminase</fullName>
        </alternativeName>
    </domain>
    <domain>
        <recommendedName>
            <fullName evidence="14">5-amino-6-(5-phosphoribosylamino)uracil reductase</fullName>
            <ecNumber evidence="14">1.1.1.193</ecNumber>
        </recommendedName>
        <alternativeName>
            <fullName evidence="14">HTP reductase</fullName>
        </alternativeName>
    </domain>
</protein>
<evidence type="ECO:0000256" key="17">
    <source>
        <dbReference type="PIRSR" id="PIRSR006769-3"/>
    </source>
</evidence>
<keyword evidence="7 14" id="KW-0479">Metal-binding</keyword>